<name>A0A5M3WCV3_9ACTN</name>
<evidence type="ECO:0000259" key="12">
    <source>
        <dbReference type="Pfam" id="PF07730"/>
    </source>
</evidence>
<evidence type="ECO:0000256" key="10">
    <source>
        <dbReference type="SAM" id="Phobius"/>
    </source>
</evidence>
<keyword evidence="10" id="KW-0472">Membrane</keyword>
<keyword evidence="5" id="KW-0547">Nucleotide-binding</keyword>
<dbReference type="Proteomes" id="UP000334990">
    <property type="component" value="Unassembled WGS sequence"/>
</dbReference>
<keyword evidence="7" id="KW-0067">ATP-binding</keyword>
<dbReference type="Pfam" id="PF02518">
    <property type="entry name" value="HATPase_c"/>
    <property type="match status" value="1"/>
</dbReference>
<feature type="domain" description="Signal transduction histidine kinase subgroup 3 dimerisation and phosphoacceptor" evidence="12">
    <location>
        <begin position="116"/>
        <end position="180"/>
    </location>
</feature>
<evidence type="ECO:0000256" key="8">
    <source>
        <dbReference type="ARBA" id="ARBA00023012"/>
    </source>
</evidence>
<dbReference type="InterPro" id="IPR003594">
    <property type="entry name" value="HATPase_dom"/>
</dbReference>
<evidence type="ECO:0000256" key="2">
    <source>
        <dbReference type="ARBA" id="ARBA00012438"/>
    </source>
</evidence>
<keyword evidence="14" id="KW-1185">Reference proteome</keyword>
<organism evidence="13 14">
    <name type="scientific">Acrocarpospora corrugata</name>
    <dbReference type="NCBI Taxonomy" id="35763"/>
    <lineage>
        <taxon>Bacteria</taxon>
        <taxon>Bacillati</taxon>
        <taxon>Actinomycetota</taxon>
        <taxon>Actinomycetes</taxon>
        <taxon>Streptosporangiales</taxon>
        <taxon>Streptosporangiaceae</taxon>
        <taxon>Acrocarpospora</taxon>
    </lineage>
</organism>
<proteinExistence type="predicted"/>
<feature type="transmembrane region" description="Helical" evidence="10">
    <location>
        <begin position="45"/>
        <end position="66"/>
    </location>
</feature>
<keyword evidence="10" id="KW-0812">Transmembrane</keyword>
<evidence type="ECO:0000313" key="13">
    <source>
        <dbReference type="EMBL" id="GES05902.1"/>
    </source>
</evidence>
<evidence type="ECO:0000256" key="7">
    <source>
        <dbReference type="ARBA" id="ARBA00022840"/>
    </source>
</evidence>
<dbReference type="SUPFAM" id="SSF55874">
    <property type="entry name" value="ATPase domain of HSP90 chaperone/DNA topoisomerase II/histidine kinase"/>
    <property type="match status" value="1"/>
</dbReference>
<dbReference type="GO" id="GO:0000155">
    <property type="term" value="F:phosphorelay sensor kinase activity"/>
    <property type="evidence" value="ECO:0007669"/>
    <property type="project" value="InterPro"/>
</dbReference>
<feature type="domain" description="Histidine kinase/HSP90-like ATPase" evidence="11">
    <location>
        <begin position="224"/>
        <end position="314"/>
    </location>
</feature>
<dbReference type="GO" id="GO:0005524">
    <property type="term" value="F:ATP binding"/>
    <property type="evidence" value="ECO:0007669"/>
    <property type="project" value="UniProtKB-KW"/>
</dbReference>
<dbReference type="EC" id="2.7.13.3" evidence="2"/>
<dbReference type="Gene3D" id="1.20.5.1930">
    <property type="match status" value="1"/>
</dbReference>
<feature type="transmembrane region" description="Helical" evidence="10">
    <location>
        <begin position="12"/>
        <end position="33"/>
    </location>
</feature>
<protein>
    <recommendedName>
        <fullName evidence="2">histidine kinase</fullName>
        <ecNumber evidence="2">2.7.13.3</ecNumber>
    </recommendedName>
</protein>
<feature type="region of interest" description="Disordered" evidence="9">
    <location>
        <begin position="265"/>
        <end position="285"/>
    </location>
</feature>
<keyword evidence="8" id="KW-0902">Two-component regulatory system</keyword>
<dbReference type="GO" id="GO:0046983">
    <property type="term" value="F:protein dimerization activity"/>
    <property type="evidence" value="ECO:0007669"/>
    <property type="project" value="InterPro"/>
</dbReference>
<dbReference type="EMBL" id="BLAD01000118">
    <property type="protein sequence ID" value="GES05902.1"/>
    <property type="molecule type" value="Genomic_DNA"/>
</dbReference>
<dbReference type="AlphaFoldDB" id="A0A5M3WCV3"/>
<evidence type="ECO:0000256" key="1">
    <source>
        <dbReference type="ARBA" id="ARBA00000085"/>
    </source>
</evidence>
<dbReference type="GO" id="GO:0016020">
    <property type="term" value="C:membrane"/>
    <property type="evidence" value="ECO:0007669"/>
    <property type="project" value="InterPro"/>
</dbReference>
<dbReference type="PANTHER" id="PTHR24421">
    <property type="entry name" value="NITRATE/NITRITE SENSOR PROTEIN NARX-RELATED"/>
    <property type="match status" value="1"/>
</dbReference>
<keyword evidence="10" id="KW-1133">Transmembrane helix</keyword>
<gene>
    <name evidence="13" type="ORF">Acor_79710</name>
</gene>
<dbReference type="InterPro" id="IPR011712">
    <property type="entry name" value="Sig_transdc_His_kin_sub3_dim/P"/>
</dbReference>
<dbReference type="Gene3D" id="3.30.565.10">
    <property type="entry name" value="Histidine kinase-like ATPase, C-terminal domain"/>
    <property type="match status" value="1"/>
</dbReference>
<accession>A0A5M3WCV3</accession>
<dbReference type="CDD" id="cd16917">
    <property type="entry name" value="HATPase_UhpB-NarQ-NarX-like"/>
    <property type="match status" value="1"/>
</dbReference>
<feature type="transmembrane region" description="Helical" evidence="10">
    <location>
        <begin position="78"/>
        <end position="98"/>
    </location>
</feature>
<dbReference type="Pfam" id="PF07730">
    <property type="entry name" value="HisKA_3"/>
    <property type="match status" value="1"/>
</dbReference>
<comment type="catalytic activity">
    <reaction evidence="1">
        <text>ATP + protein L-histidine = ADP + protein N-phospho-L-histidine.</text>
        <dbReference type="EC" id="2.7.13.3"/>
    </reaction>
</comment>
<evidence type="ECO:0000256" key="6">
    <source>
        <dbReference type="ARBA" id="ARBA00022777"/>
    </source>
</evidence>
<evidence type="ECO:0000256" key="5">
    <source>
        <dbReference type="ARBA" id="ARBA00022741"/>
    </source>
</evidence>
<dbReference type="PANTHER" id="PTHR24421:SF10">
    <property type="entry name" value="NITRATE_NITRITE SENSOR PROTEIN NARQ"/>
    <property type="match status" value="1"/>
</dbReference>
<evidence type="ECO:0000256" key="3">
    <source>
        <dbReference type="ARBA" id="ARBA00022553"/>
    </source>
</evidence>
<keyword evidence="4" id="KW-0808">Transferase</keyword>
<dbReference type="InterPro" id="IPR036890">
    <property type="entry name" value="HATPase_C_sf"/>
</dbReference>
<dbReference type="InterPro" id="IPR050482">
    <property type="entry name" value="Sensor_HK_TwoCompSys"/>
</dbReference>
<sequence>MAAFDARRRLWPLLSVAAISYVWLATWPALVVASYYAGTRTRHDILIHSAVSVVTFSLAVTVATATGGYREVVIAGPVNLILLVIALVALPVIAGMWVRARRQVLEIHTDQARKRERTRIAREMHDVVAHRVSLMVLHAGALEMNAPDPRTAEAAMLIGGIGREALTNLRDVLGVLRSPDEVASLSPQPTLADLDILLDQSRALGMTITRHDGGARRGLDPTVERTAYRVIQEALTNVHKHAGDAKTDIYLTTDEDRFEVEVRNRRPVGGRPGRPLPGTGWGLPGLRERVELTGGTLSTSPTPDGGFALRASIPIA</sequence>
<evidence type="ECO:0000256" key="9">
    <source>
        <dbReference type="SAM" id="MobiDB-lite"/>
    </source>
</evidence>
<evidence type="ECO:0000313" key="14">
    <source>
        <dbReference type="Proteomes" id="UP000334990"/>
    </source>
</evidence>
<evidence type="ECO:0000256" key="4">
    <source>
        <dbReference type="ARBA" id="ARBA00022679"/>
    </source>
</evidence>
<keyword evidence="6 13" id="KW-0418">Kinase</keyword>
<reference evidence="13 14" key="1">
    <citation type="submission" date="2019-10" db="EMBL/GenBank/DDBJ databases">
        <title>Whole genome shotgun sequence of Acrocarpospora corrugata NBRC 13972.</title>
        <authorList>
            <person name="Ichikawa N."/>
            <person name="Kimura A."/>
            <person name="Kitahashi Y."/>
            <person name="Komaki H."/>
            <person name="Oguchi A."/>
        </authorList>
    </citation>
    <scope>NUCLEOTIDE SEQUENCE [LARGE SCALE GENOMIC DNA]</scope>
    <source>
        <strain evidence="13 14">NBRC 13972</strain>
    </source>
</reference>
<keyword evidence="3" id="KW-0597">Phosphoprotein</keyword>
<comment type="caution">
    <text evidence="13">The sequence shown here is derived from an EMBL/GenBank/DDBJ whole genome shotgun (WGS) entry which is preliminary data.</text>
</comment>
<evidence type="ECO:0000259" key="11">
    <source>
        <dbReference type="Pfam" id="PF02518"/>
    </source>
</evidence>